<proteinExistence type="predicted"/>
<organism evidence="1 2">
    <name type="scientific">Ectopseudomonas composti</name>
    <dbReference type="NCBI Taxonomy" id="658457"/>
    <lineage>
        <taxon>Bacteria</taxon>
        <taxon>Pseudomonadati</taxon>
        <taxon>Pseudomonadota</taxon>
        <taxon>Gammaproteobacteria</taxon>
        <taxon>Pseudomonadales</taxon>
        <taxon>Pseudomonadaceae</taxon>
        <taxon>Ectopseudomonas</taxon>
    </lineage>
</organism>
<name>A0ABN0S8X4_9GAMM</name>
<dbReference type="Proteomes" id="UP000023842">
    <property type="component" value="Unassembled WGS sequence"/>
</dbReference>
<comment type="caution">
    <text evidence="1">The sequence shown here is derived from an EMBL/GenBank/DDBJ whole genome shotgun (WGS) entry which is preliminary data.</text>
</comment>
<dbReference type="EMBL" id="JFJN01000066">
    <property type="protein sequence ID" value="EZH78421.1"/>
    <property type="molecule type" value="Genomic_DNA"/>
</dbReference>
<evidence type="ECO:0000313" key="2">
    <source>
        <dbReference type="Proteomes" id="UP000023842"/>
    </source>
</evidence>
<evidence type="ECO:0000313" key="1">
    <source>
        <dbReference type="EMBL" id="EZH78421.1"/>
    </source>
</evidence>
<sequence length="473" mass="53840">MFLLKQALLQKNGSEVMSEKVFLKLANRVFKLGDSLVGRISPETFMLMMRAMLAQQLWYQIQAIDSFKYLFLHRELLNKSYEVNNRLFMAKAGVKLNDYYKIAFYLLSQAAKEPPNSVIRYSMTSLYSHLSPTVSDETITQFLKLVGLPFGQFSGYLKPFEVLDSNAAELYQETPFKSKPIIVEKDGLIIFNAGLCVLGLRSIVIEVLRSDKEFTKRFGDDMEAYIGERLRMTASVVYSMPELNKVIPIKVGQIADYVVADEGRVLVFESKSIIPNVLMKCAFDPVHLAKMLRQSFLHGVDQGQETVYKLACTGRFANSRARIVVVTLDDFFICGGDYISDYLDQGLEDVLVRKYGGLPVPMSNVLFMTLRDLNILTEWLRDKPANAIFDFFDELERKQQDAGGMRFSVSQHIDEQIAGQVMGAVGMQDAVSQSEEEMAYLLQQNIAIRRTQRVQDFMAAFSQFQYRLLTAFS</sequence>
<accession>A0ABN0S8X4</accession>
<reference evidence="2" key="1">
    <citation type="journal article" date="2014" name="Genome Announc.">
        <title>Draft Genome Sequence of the algae degrading bacterium Pseudomonas mendocina AD6.</title>
        <authorList>
            <person name="Barney B.M."/>
            <person name="Lenneman E.M."/>
        </authorList>
    </citation>
    <scope>NUCLEOTIDE SEQUENCE [LARGE SCALE GENOMIC DNA]</scope>
    <source>
        <strain evidence="2">AD6</strain>
    </source>
</reference>
<gene>
    <name evidence="1" type="ORF">AU05_20555</name>
</gene>
<protein>
    <submittedName>
        <fullName evidence="1">Uncharacterized protein</fullName>
    </submittedName>
</protein>
<keyword evidence="2" id="KW-1185">Reference proteome</keyword>